<feature type="binding site" description="distal binding residue" evidence="5">
    <location>
        <position position="156"/>
    </location>
    <ligand>
        <name>heme</name>
        <dbReference type="ChEBI" id="CHEBI:30413"/>
    </ligand>
    <ligandPart>
        <name>Fe</name>
        <dbReference type="ChEBI" id="CHEBI:18248"/>
    </ligandPart>
</feature>
<dbReference type="GO" id="GO:0019825">
    <property type="term" value="F:oxygen binding"/>
    <property type="evidence" value="ECO:0007669"/>
    <property type="project" value="InterPro"/>
</dbReference>
<keyword evidence="4 5" id="KW-0408">Iron</keyword>
<sequence length="204" mass="22752">MQTSDRSLHSKISAAPFSLHNWLFEDELLIKTAILTLFLLQQAPAENVDWDKEFGVEERVRDPETGEFPVEPYQQSNENAGAKPFQGEQLPAAFGGREGIQKIADRTVELSEADPRISDIFVSHDMVRLKRTLGEQFCYLLGAGCDYSGRDMRTAHAGLGATKADLNALVENLQKAMREAKVPFADQNKLLSKLAPMSKDVTER</sequence>
<protein>
    <submittedName>
        <fullName evidence="6">Group 1 truncated hemoglobin</fullName>
    </submittedName>
</protein>
<evidence type="ECO:0000313" key="6">
    <source>
        <dbReference type="EMBL" id="MBV7259394.1"/>
    </source>
</evidence>
<dbReference type="CDD" id="cd00454">
    <property type="entry name" value="TrHb1_N"/>
    <property type="match status" value="1"/>
</dbReference>
<comment type="caution">
    <text evidence="6">The sequence shown here is derived from an EMBL/GenBank/DDBJ whole genome shotgun (WGS) entry which is preliminary data.</text>
</comment>
<dbReference type="AlphaFoldDB" id="A0A9X1F3B5"/>
<evidence type="ECO:0000256" key="2">
    <source>
        <dbReference type="ARBA" id="ARBA00022617"/>
    </source>
</evidence>
<gene>
    <name evidence="6" type="ORF">KCG46_07400</name>
</gene>
<evidence type="ECO:0000256" key="4">
    <source>
        <dbReference type="ARBA" id="ARBA00023004"/>
    </source>
</evidence>
<dbReference type="InterPro" id="IPR001486">
    <property type="entry name" value="Hemoglobin_trunc"/>
</dbReference>
<dbReference type="GO" id="GO:0046872">
    <property type="term" value="F:metal ion binding"/>
    <property type="evidence" value="ECO:0007669"/>
    <property type="project" value="UniProtKB-KW"/>
</dbReference>
<evidence type="ECO:0000256" key="3">
    <source>
        <dbReference type="ARBA" id="ARBA00022723"/>
    </source>
</evidence>
<keyword evidence="3 5" id="KW-0479">Metal-binding</keyword>
<evidence type="ECO:0000256" key="5">
    <source>
        <dbReference type="PIRSR" id="PIRSR601486-1"/>
    </source>
</evidence>
<proteinExistence type="predicted"/>
<dbReference type="EMBL" id="JAGSPC010000001">
    <property type="protein sequence ID" value="MBV7259394.1"/>
    <property type="molecule type" value="Genomic_DNA"/>
</dbReference>
<organism evidence="6 7">
    <name type="scientific">Erythrobacter crassostreae</name>
    <dbReference type="NCBI Taxonomy" id="2828328"/>
    <lineage>
        <taxon>Bacteria</taxon>
        <taxon>Pseudomonadati</taxon>
        <taxon>Pseudomonadota</taxon>
        <taxon>Alphaproteobacteria</taxon>
        <taxon>Sphingomonadales</taxon>
        <taxon>Erythrobacteraceae</taxon>
        <taxon>Erythrobacter/Porphyrobacter group</taxon>
        <taxon>Erythrobacter</taxon>
    </lineage>
</organism>
<keyword evidence="2 5" id="KW-0349">Heme</keyword>
<evidence type="ECO:0000256" key="1">
    <source>
        <dbReference type="ARBA" id="ARBA00022448"/>
    </source>
</evidence>
<accession>A0A9X1F3B5</accession>
<evidence type="ECO:0000313" key="7">
    <source>
        <dbReference type="Proteomes" id="UP001138681"/>
    </source>
</evidence>
<keyword evidence="1" id="KW-0813">Transport</keyword>
<dbReference type="Proteomes" id="UP001138681">
    <property type="component" value="Unassembled WGS sequence"/>
</dbReference>
<keyword evidence="7" id="KW-1185">Reference proteome</keyword>
<reference evidence="6" key="1">
    <citation type="submission" date="2021-04" db="EMBL/GenBank/DDBJ databases">
        <authorList>
            <person name="Pira H."/>
            <person name="Risdian C."/>
            <person name="Wink J."/>
        </authorList>
    </citation>
    <scope>NUCLEOTIDE SEQUENCE</scope>
    <source>
        <strain evidence="6">WH158</strain>
    </source>
</reference>
<name>A0A9X1F3B5_9SPHN</name>
<dbReference type="Pfam" id="PF01152">
    <property type="entry name" value="Bac_globin"/>
    <property type="match status" value="1"/>
</dbReference>